<keyword evidence="4 7" id="KW-0378">Hydrolase</keyword>
<evidence type="ECO:0000256" key="3">
    <source>
        <dbReference type="ARBA" id="ARBA00022723"/>
    </source>
</evidence>
<keyword evidence="5 7" id="KW-0862">Zinc</keyword>
<dbReference type="GO" id="GO:0005829">
    <property type="term" value="C:cytosol"/>
    <property type="evidence" value="ECO:0007669"/>
    <property type="project" value="TreeGrafter"/>
</dbReference>
<evidence type="ECO:0000256" key="4">
    <source>
        <dbReference type="ARBA" id="ARBA00022801"/>
    </source>
</evidence>
<name>A0A7Z0A7B8_9MICO</name>
<dbReference type="EC" id="3.4.15.5" evidence="9"/>
<dbReference type="GO" id="GO:0004222">
    <property type="term" value="F:metalloendopeptidase activity"/>
    <property type="evidence" value="ECO:0007669"/>
    <property type="project" value="InterPro"/>
</dbReference>
<comment type="caution">
    <text evidence="9">The sequence shown here is derived from an EMBL/GenBank/DDBJ whole genome shotgun (WGS) entry which is preliminary data.</text>
</comment>
<dbReference type="GO" id="GO:0004180">
    <property type="term" value="F:carboxypeptidase activity"/>
    <property type="evidence" value="ECO:0007669"/>
    <property type="project" value="UniProtKB-KW"/>
</dbReference>
<dbReference type="GO" id="GO:0046872">
    <property type="term" value="F:metal ion binding"/>
    <property type="evidence" value="ECO:0007669"/>
    <property type="project" value="UniProtKB-UniRule"/>
</dbReference>
<keyword evidence="2 7" id="KW-0645">Protease</keyword>
<dbReference type="SUPFAM" id="SSF55486">
    <property type="entry name" value="Metalloproteases ('zincins'), catalytic domain"/>
    <property type="match status" value="1"/>
</dbReference>
<dbReference type="FunFam" id="3.40.390.10:FF:000009">
    <property type="entry name" value="Oligopeptidase A"/>
    <property type="match status" value="1"/>
</dbReference>
<evidence type="ECO:0000256" key="6">
    <source>
        <dbReference type="ARBA" id="ARBA00023049"/>
    </source>
</evidence>
<evidence type="ECO:0000313" key="9">
    <source>
        <dbReference type="EMBL" id="NYI65759.1"/>
    </source>
</evidence>
<evidence type="ECO:0000256" key="1">
    <source>
        <dbReference type="ARBA" id="ARBA00006040"/>
    </source>
</evidence>
<reference evidence="9 10" key="1">
    <citation type="submission" date="2020-07" db="EMBL/GenBank/DDBJ databases">
        <title>Sequencing the genomes of 1000 actinobacteria strains.</title>
        <authorList>
            <person name="Klenk H.-P."/>
        </authorList>
    </citation>
    <scope>NUCLEOTIDE SEQUENCE [LARGE SCALE GENOMIC DNA]</scope>
    <source>
        <strain evidence="9 10">DSM 26341</strain>
    </source>
</reference>
<keyword evidence="10" id="KW-1185">Reference proteome</keyword>
<keyword evidence="9" id="KW-0121">Carboxypeptidase</keyword>
<accession>A0A7Z0A7B8</accession>
<protein>
    <submittedName>
        <fullName evidence="9">Peptidyl-dipeptidase Dcp</fullName>
        <ecNumber evidence="9">3.4.15.5</ecNumber>
    </submittedName>
</protein>
<dbReference type="PANTHER" id="PTHR43660">
    <property type="entry name" value="DIPEPTIDYL CARBOXYPEPTIDASE"/>
    <property type="match status" value="1"/>
</dbReference>
<dbReference type="Proteomes" id="UP000539111">
    <property type="component" value="Unassembled WGS sequence"/>
</dbReference>
<dbReference type="Pfam" id="PF01432">
    <property type="entry name" value="Peptidase_M3"/>
    <property type="match status" value="1"/>
</dbReference>
<comment type="cofactor">
    <cofactor evidence="7">
        <name>Zn(2+)</name>
        <dbReference type="ChEBI" id="CHEBI:29105"/>
    </cofactor>
    <text evidence="7">Binds 1 zinc ion.</text>
</comment>
<dbReference type="EMBL" id="JACBZP010000001">
    <property type="protein sequence ID" value="NYI65759.1"/>
    <property type="molecule type" value="Genomic_DNA"/>
</dbReference>
<dbReference type="InterPro" id="IPR001567">
    <property type="entry name" value="Pept_M3A_M3B_dom"/>
</dbReference>
<sequence length="677" mass="75518">MPADNPFFETSALPYQLPPFDVIDDSHYLPAFERGFAEQLAEIDEITGSDEPATFANTVAAFEKSGLLLTRVANTFFALHSSDATPEMEAIDEEVTPRFAAHRDAIRMNRALYRRLTAIDADAENLDAESRRLLDKMRKDFVRSGAELDDAQQDELRAMNTELASLTSEFGRKLLADTNDSALVVDDPAELDGLSADAVSAAAHAADELGRSGSYALPLVLPTVQPDLAVLTNPETRRALFDASIVRGARANENDTRKLVSRITSLRSRRAKLLGYQTHADLQIEDQTAGTPEAAGAMLSELAPPAVANGRRELAQLAEQSDSDTAVDPWDVHFLSEEFRRERLSIDTAAFRPYFELDRVLFDGVFYAANRLYGITFDERTDLPTYHDGVRTFEVHDADGSELGLFLGDYFTRPTKRGGAWMTSFVDQSTLLGQKPVVVNNLNIPEPADGETTLLTLDQVRTMFHEFGHALHGLFSNVTFPSLSGTNVPRDFVEYPSQVNEMWMVWPEVITNYARHYETDEPMPVEWIDKIVEARRFGQGYATTEYLAAAMLDLVWHSLEDGESIDDPITFEAQALDAAGLHVPAIPPRYRSCYFNHIFAGGYSAGYYSYIWSEVLDADTVEWFKENGGLGRVGGDYFRETLLSRGGSVDPMDAFRNFRGRDPQIAPLLRRRGLNRD</sequence>
<dbReference type="RefSeq" id="WP_179424694.1">
    <property type="nucleotide sequence ID" value="NZ_JACBZP010000001.1"/>
</dbReference>
<organism evidence="9 10">
    <name type="scientific">Spelaeicoccus albus</name>
    <dbReference type="NCBI Taxonomy" id="1280376"/>
    <lineage>
        <taxon>Bacteria</taxon>
        <taxon>Bacillati</taxon>
        <taxon>Actinomycetota</taxon>
        <taxon>Actinomycetes</taxon>
        <taxon>Micrococcales</taxon>
        <taxon>Brevibacteriaceae</taxon>
        <taxon>Spelaeicoccus</taxon>
    </lineage>
</organism>
<proteinExistence type="inferred from homology"/>
<evidence type="ECO:0000256" key="2">
    <source>
        <dbReference type="ARBA" id="ARBA00022670"/>
    </source>
</evidence>
<comment type="similarity">
    <text evidence="1 7">Belongs to the peptidase M3 family.</text>
</comment>
<dbReference type="GO" id="GO:0008241">
    <property type="term" value="F:peptidyl-dipeptidase activity"/>
    <property type="evidence" value="ECO:0007669"/>
    <property type="project" value="UniProtKB-EC"/>
</dbReference>
<evidence type="ECO:0000259" key="8">
    <source>
        <dbReference type="Pfam" id="PF01432"/>
    </source>
</evidence>
<dbReference type="GO" id="GO:0006508">
    <property type="term" value="P:proteolysis"/>
    <property type="evidence" value="ECO:0007669"/>
    <property type="project" value="UniProtKB-KW"/>
</dbReference>
<evidence type="ECO:0000313" key="10">
    <source>
        <dbReference type="Proteomes" id="UP000539111"/>
    </source>
</evidence>
<evidence type="ECO:0000256" key="5">
    <source>
        <dbReference type="ARBA" id="ARBA00022833"/>
    </source>
</evidence>
<gene>
    <name evidence="9" type="ORF">BJY26_000065</name>
</gene>
<dbReference type="AlphaFoldDB" id="A0A7Z0A7B8"/>
<keyword evidence="6 7" id="KW-0482">Metalloprotease</keyword>
<feature type="domain" description="Peptidase M3A/M3B catalytic" evidence="8">
    <location>
        <begin position="232"/>
        <end position="673"/>
    </location>
</feature>
<keyword evidence="3 7" id="KW-0479">Metal-binding</keyword>
<dbReference type="InterPro" id="IPR034005">
    <property type="entry name" value="M3A_DCP"/>
</dbReference>
<dbReference type="InterPro" id="IPR045090">
    <property type="entry name" value="Pept_M3A_M3B"/>
</dbReference>
<dbReference type="CDD" id="cd06456">
    <property type="entry name" value="M3A_DCP"/>
    <property type="match status" value="1"/>
</dbReference>
<dbReference type="PANTHER" id="PTHR43660:SF1">
    <property type="entry name" value="DIPEPTIDYL CARBOXYPEPTIDASE"/>
    <property type="match status" value="1"/>
</dbReference>
<evidence type="ECO:0000256" key="7">
    <source>
        <dbReference type="RuleBase" id="RU003435"/>
    </source>
</evidence>
<dbReference type="Gene3D" id="1.10.1370.40">
    <property type="match status" value="3"/>
</dbReference>